<evidence type="ECO:0000259" key="2">
    <source>
        <dbReference type="Pfam" id="PF03372"/>
    </source>
</evidence>
<feature type="domain" description="Endonuclease/exonuclease/phosphatase" evidence="2">
    <location>
        <begin position="67"/>
        <end position="282"/>
    </location>
</feature>
<organism evidence="3 4">
    <name type="scientific">Skermanella cutis</name>
    <dbReference type="NCBI Taxonomy" id="2775420"/>
    <lineage>
        <taxon>Bacteria</taxon>
        <taxon>Pseudomonadati</taxon>
        <taxon>Pseudomonadota</taxon>
        <taxon>Alphaproteobacteria</taxon>
        <taxon>Rhodospirillales</taxon>
        <taxon>Azospirillaceae</taxon>
        <taxon>Skermanella</taxon>
    </lineage>
</organism>
<dbReference type="GO" id="GO:0004519">
    <property type="term" value="F:endonuclease activity"/>
    <property type="evidence" value="ECO:0007669"/>
    <property type="project" value="UniProtKB-KW"/>
</dbReference>
<dbReference type="SUPFAM" id="SSF56219">
    <property type="entry name" value="DNase I-like"/>
    <property type="match status" value="1"/>
</dbReference>
<gene>
    <name evidence="3" type="ORF">IGS68_22505</name>
</gene>
<keyword evidence="3" id="KW-0255">Endonuclease</keyword>
<dbReference type="EMBL" id="CP067420">
    <property type="protein sequence ID" value="QQP88756.1"/>
    <property type="molecule type" value="Genomic_DNA"/>
</dbReference>
<keyword evidence="3" id="KW-0378">Hydrolase</keyword>
<evidence type="ECO:0000313" key="3">
    <source>
        <dbReference type="EMBL" id="QQP88756.1"/>
    </source>
</evidence>
<dbReference type="PANTHER" id="PTHR14859">
    <property type="entry name" value="CALCOFLUOR WHITE HYPERSENSITIVE PROTEIN PRECURSOR"/>
    <property type="match status" value="1"/>
</dbReference>
<dbReference type="Pfam" id="PF03372">
    <property type="entry name" value="Exo_endo_phos"/>
    <property type="match status" value="1"/>
</dbReference>
<dbReference type="InterPro" id="IPR051916">
    <property type="entry name" value="GPI-anchor_lipid_remodeler"/>
</dbReference>
<name>A0ABX7B6M1_9PROT</name>
<dbReference type="InterPro" id="IPR036691">
    <property type="entry name" value="Endo/exonu/phosph_ase_sf"/>
</dbReference>
<accession>A0ABX7B6M1</accession>
<proteinExistence type="predicted"/>
<feature type="compositionally biased region" description="Acidic residues" evidence="1">
    <location>
        <begin position="38"/>
        <end position="49"/>
    </location>
</feature>
<evidence type="ECO:0000256" key="1">
    <source>
        <dbReference type="SAM" id="MobiDB-lite"/>
    </source>
</evidence>
<dbReference type="PANTHER" id="PTHR14859:SF15">
    <property type="entry name" value="ENDONUCLEASE_EXONUCLEASE_PHOSPHATASE DOMAIN-CONTAINING PROTEIN"/>
    <property type="match status" value="1"/>
</dbReference>
<sequence length="293" mass="32610">MDRQQAAGRANEDGTGAQGRQGDDSNDRGKRSVTDLLENTDTDIESVDERDERPGAAPPGLRSFRVATYNVHSCVGVDAKFAPDRIAGVVKGLEADVVGLQEVGWHHRGEIGLDQFEFLGRETGLKAYSGPTKHNERAHYGNALLSRLPVLEIRPIDLSLPHREPRGAIDADIQVGDKVVRVIVAHLGLDPWERNAQITRVLNTMERGPERPTVFMGDLNEWRPRSPRIKRLMHCFADCAAPRSFHVRMPTLRLDRIFVSDGLVLSNYDVVRTPVTRRASDHLPVRATVALKN</sequence>
<evidence type="ECO:0000313" key="4">
    <source>
        <dbReference type="Proteomes" id="UP000595197"/>
    </source>
</evidence>
<reference evidence="3" key="1">
    <citation type="submission" date="2021-02" db="EMBL/GenBank/DDBJ databases">
        <title>Skermanella TT6 skin isolate.</title>
        <authorList>
            <person name="Lee K."/>
            <person name="Ganzorig M."/>
        </authorList>
    </citation>
    <scope>NUCLEOTIDE SEQUENCE</scope>
    <source>
        <strain evidence="3">TT6</strain>
    </source>
</reference>
<dbReference type="Proteomes" id="UP000595197">
    <property type="component" value="Chromosome"/>
</dbReference>
<keyword evidence="3" id="KW-0540">Nuclease</keyword>
<feature type="region of interest" description="Disordered" evidence="1">
    <location>
        <begin position="1"/>
        <end position="61"/>
    </location>
</feature>
<dbReference type="InterPro" id="IPR005135">
    <property type="entry name" value="Endo/exonuclease/phosphatase"/>
</dbReference>
<protein>
    <submittedName>
        <fullName evidence="3">Endonuclease/exonuclease/phosphatase family protein</fullName>
    </submittedName>
</protein>
<dbReference type="Gene3D" id="3.60.10.10">
    <property type="entry name" value="Endonuclease/exonuclease/phosphatase"/>
    <property type="match status" value="1"/>
</dbReference>
<feature type="compositionally biased region" description="Basic and acidic residues" evidence="1">
    <location>
        <begin position="21"/>
        <end position="33"/>
    </location>
</feature>
<keyword evidence="4" id="KW-1185">Reference proteome</keyword>